<dbReference type="GeneID" id="8854332"/>
<keyword evidence="2" id="KW-0217">Developmental protein</keyword>
<proteinExistence type="inferred from homology"/>
<evidence type="ECO:0000256" key="5">
    <source>
        <dbReference type="SAM" id="MobiDB-lite"/>
    </source>
</evidence>
<dbReference type="VEuPathDB" id="AmoebaDB:NAEGRDRAFT_72269"/>
<evidence type="ECO:0000256" key="1">
    <source>
        <dbReference type="ARBA" id="ARBA00004123"/>
    </source>
</evidence>
<evidence type="ECO:0000313" key="6">
    <source>
        <dbReference type="EMBL" id="EFC39914.1"/>
    </source>
</evidence>
<dbReference type="Proteomes" id="UP000006671">
    <property type="component" value="Unassembled WGS sequence"/>
</dbReference>
<evidence type="ECO:0000256" key="2">
    <source>
        <dbReference type="ARBA" id="ARBA00022473"/>
    </source>
</evidence>
<evidence type="ECO:0000256" key="4">
    <source>
        <dbReference type="ARBA" id="ARBA00025806"/>
    </source>
</evidence>
<name>D2VTE3_NAEGR</name>
<dbReference type="RefSeq" id="XP_002672658.1">
    <property type="nucleotide sequence ID" value="XM_002672612.1"/>
</dbReference>
<dbReference type="PANTHER" id="PTHR12972:SF0">
    <property type="entry name" value="PROTEIN DOWNSTREAM NEIGHBOR OF SON"/>
    <property type="match status" value="1"/>
</dbReference>
<dbReference type="PANTHER" id="PTHR12972">
    <property type="entry name" value="DOWNSTREAM NEIGHBOR OF SON"/>
    <property type="match status" value="1"/>
</dbReference>
<dbReference type="InParanoid" id="D2VTE3"/>
<evidence type="ECO:0000313" key="7">
    <source>
        <dbReference type="Proteomes" id="UP000006671"/>
    </source>
</evidence>
<dbReference type="GO" id="GO:0005634">
    <property type="term" value="C:nucleus"/>
    <property type="evidence" value="ECO:0007669"/>
    <property type="project" value="UniProtKB-SubCell"/>
</dbReference>
<keyword evidence="7" id="KW-1185">Reference proteome</keyword>
<sequence>MKRSSPSENDHHSSSADSSSTTESKKPKLTEADNKLLNLGVGATKRQVSEEQKKKLFQGFALLGKPSAVANKKKIANQERELDVKLIKNIPIDYTLKTFITFKSSANFIWTNNISGNSKVVGLSSFVTGNSTSNVVTNTRFSQSFSQSPMTPSPIHQEPQTSSEFFKGLLYHIYPSSLLPHSMYSKIRELPNYNRENLENLSDVYETFDKNLQRLDIEFLNERYNCWCEALISVYALTFTSFQIMARKVPSSF</sequence>
<feature type="region of interest" description="Disordered" evidence="5">
    <location>
        <begin position="1"/>
        <end position="35"/>
    </location>
</feature>
<accession>D2VTE3</accession>
<dbReference type="EMBL" id="GG738896">
    <property type="protein sequence ID" value="EFC39914.1"/>
    <property type="molecule type" value="Genomic_DNA"/>
</dbReference>
<dbReference type="InterPro" id="IPR024861">
    <property type="entry name" value="Donson"/>
</dbReference>
<comment type="subcellular location">
    <subcellularLocation>
        <location evidence="1">Nucleus</location>
    </subcellularLocation>
</comment>
<dbReference type="KEGG" id="ngr:NAEGRDRAFT_72269"/>
<protein>
    <submittedName>
        <fullName evidence="6">Predicted protein</fullName>
    </submittedName>
</protein>
<organism evidence="7">
    <name type="scientific">Naegleria gruberi</name>
    <name type="common">Amoeba</name>
    <dbReference type="NCBI Taxonomy" id="5762"/>
    <lineage>
        <taxon>Eukaryota</taxon>
        <taxon>Discoba</taxon>
        <taxon>Heterolobosea</taxon>
        <taxon>Tetramitia</taxon>
        <taxon>Eutetramitia</taxon>
        <taxon>Vahlkampfiidae</taxon>
        <taxon>Naegleria</taxon>
    </lineage>
</organism>
<comment type="similarity">
    <text evidence="4">Belongs to the DONSON family.</text>
</comment>
<gene>
    <name evidence="6" type="ORF">NAEGRDRAFT_72269</name>
</gene>
<reference evidence="6 7" key="1">
    <citation type="journal article" date="2010" name="Cell">
        <title>The genome of Naegleria gruberi illuminates early eukaryotic versatility.</title>
        <authorList>
            <person name="Fritz-Laylin L.K."/>
            <person name="Prochnik S.E."/>
            <person name="Ginger M.L."/>
            <person name="Dacks J.B."/>
            <person name="Carpenter M.L."/>
            <person name="Field M.C."/>
            <person name="Kuo A."/>
            <person name="Paredez A."/>
            <person name="Chapman J."/>
            <person name="Pham J."/>
            <person name="Shu S."/>
            <person name="Neupane R."/>
            <person name="Cipriano M."/>
            <person name="Mancuso J."/>
            <person name="Tu H."/>
            <person name="Salamov A."/>
            <person name="Lindquist E."/>
            <person name="Shapiro H."/>
            <person name="Lucas S."/>
            <person name="Grigoriev I.V."/>
            <person name="Cande W.Z."/>
            <person name="Fulton C."/>
            <person name="Rokhsar D.S."/>
            <person name="Dawson S.C."/>
        </authorList>
    </citation>
    <scope>NUCLEOTIDE SEQUENCE [LARGE SCALE GENOMIC DNA]</scope>
    <source>
        <strain evidence="6 7">NEG-M</strain>
    </source>
</reference>
<feature type="compositionally biased region" description="Basic and acidic residues" evidence="5">
    <location>
        <begin position="23"/>
        <end position="34"/>
    </location>
</feature>
<dbReference type="AlphaFoldDB" id="D2VTE3"/>
<keyword evidence="3" id="KW-0539">Nucleus</keyword>
<dbReference type="GO" id="GO:0033260">
    <property type="term" value="P:nuclear DNA replication"/>
    <property type="evidence" value="ECO:0007669"/>
    <property type="project" value="TreeGrafter"/>
</dbReference>
<evidence type="ECO:0000256" key="3">
    <source>
        <dbReference type="ARBA" id="ARBA00023242"/>
    </source>
</evidence>
<dbReference type="OrthoDB" id="534063at2759"/>